<dbReference type="EMBL" id="JAUDCG010000006">
    <property type="protein sequence ID" value="MDM8156440.1"/>
    <property type="molecule type" value="Genomic_DNA"/>
</dbReference>
<sequence>MRLKRTNKRLLNLMCIIVVAGALVVMNVLFTMFTHKHLWSQQDVLAALDGTDIYKTTTMAQRGTIYDRNGTVIAQDQIAYTIIAYLDESRELNGEAAYVVDIDETARQLAEVLGESVDADTLASTMETAKANGSTQTELGAGTKRISKETMEAIRNLELPGIDFIETSDRNYPTGTFASHLIGFASYDEDEQRIIGKMGLEYALEDYLSGEDGWMQYQRAADGTELPGTRYVGAQAVNGNDVYLTLDANVQSVLETSLQTTMKDSKCESAWALVVEVETGKVLGWGSYPSFDMNEHDITQYLNMASDNAYEPGSVMKGITYAAALDSGNYPYNQSFRAKTFNYTYDESTGKISRSSEKTVYPSISDALGRDFGTLTYDEGFIRSSNVGICCLLADYLPAATFEEYLERFGFFQSVDIPFVSNATGVKNFSHPSDILSTGFGQSSSVTALQMVQAYTAIFNDGVMVRPYVVERIVDSYSNETLESWTTEEVGQPISAETSEYMRDLMARVVSEDYGTGHRYQLDDIDVIAKTGTGQIAGENGYTDSHYTSSVMMAAPADDPKVMVYYVFVSDDIINFDDEPIKNVFKEALVAAGVTGDGESASGNDNSDTWTSYETPSLVNHSLDYANGKLEALDVETVIIGDGSSVVAQYPSAGETITSNDRLLLLTDGSSLSMPNMIGWTRKDVNAFCALSGIDITIEGNGKVKSQSVKKGTAISAESEISVQME</sequence>
<comment type="subcellular location">
    <subcellularLocation>
        <location evidence="1">Membrane</location>
    </subcellularLocation>
</comment>
<dbReference type="Pfam" id="PF00905">
    <property type="entry name" value="Transpeptidase"/>
    <property type="match status" value="1"/>
</dbReference>
<keyword evidence="7" id="KW-1185">Reference proteome</keyword>
<comment type="similarity">
    <text evidence="2">Belongs to the transpeptidase family.</text>
</comment>
<dbReference type="Gene3D" id="3.90.1310.10">
    <property type="entry name" value="Penicillin-binding protein 2a (Domain 2)"/>
    <property type="match status" value="1"/>
</dbReference>
<feature type="transmembrane region" description="Helical" evidence="4">
    <location>
        <begin position="12"/>
        <end position="33"/>
    </location>
</feature>
<evidence type="ECO:0000256" key="4">
    <source>
        <dbReference type="SAM" id="Phobius"/>
    </source>
</evidence>
<keyword evidence="4" id="KW-0812">Transmembrane</keyword>
<gene>
    <name evidence="6" type="ORF">QUV96_02165</name>
</gene>
<feature type="domain" description="PASTA" evidence="5">
    <location>
        <begin position="668"/>
        <end position="726"/>
    </location>
</feature>
<evidence type="ECO:0000259" key="5">
    <source>
        <dbReference type="PROSITE" id="PS51178"/>
    </source>
</evidence>
<dbReference type="InterPro" id="IPR036138">
    <property type="entry name" value="PBP_dimer_sf"/>
</dbReference>
<evidence type="ECO:0000256" key="2">
    <source>
        <dbReference type="ARBA" id="ARBA00007171"/>
    </source>
</evidence>
<reference evidence="7" key="1">
    <citation type="submission" date="2023-06" db="EMBL/GenBank/DDBJ databases">
        <title>Identification and characterization of horizontal gene transfer across gut microbiota members of farm animals based on homology search.</title>
        <authorList>
            <person name="Zeman M."/>
            <person name="Kubasova T."/>
            <person name="Jahodarova E."/>
            <person name="Nykrynova M."/>
            <person name="Rychlik I."/>
        </authorList>
    </citation>
    <scope>NUCLEOTIDE SEQUENCE [LARGE SCALE GENOMIC DNA]</scope>
    <source>
        <strain evidence="7">ET39</strain>
    </source>
</reference>
<accession>A0ABT7U9X9</accession>
<organism evidence="6 7">
    <name type="scientific">Amedibacillus dolichus</name>
    <dbReference type="NCBI Taxonomy" id="31971"/>
    <lineage>
        <taxon>Bacteria</taxon>
        <taxon>Bacillati</taxon>
        <taxon>Bacillota</taxon>
        <taxon>Erysipelotrichia</taxon>
        <taxon>Erysipelotrichales</taxon>
        <taxon>Erysipelotrichaceae</taxon>
        <taxon>Amedibacillus</taxon>
    </lineage>
</organism>
<dbReference type="Gene3D" id="3.30.70.2110">
    <property type="match status" value="1"/>
</dbReference>
<reference evidence="6 7" key="2">
    <citation type="submission" date="2023-06" db="EMBL/GenBank/DDBJ databases">
        <title>Identification and characterization of horizontal gene transfer across gut microbiota members of farm animals based on homology search.</title>
        <authorList>
            <person name="Schwarzerova J."/>
            <person name="Nykrynova M."/>
            <person name="Jureckova K."/>
            <person name="Cejkova D."/>
            <person name="Rychlik I."/>
        </authorList>
    </citation>
    <scope>NUCLEOTIDE SEQUENCE [LARGE SCALE GENOMIC DNA]</scope>
    <source>
        <strain evidence="6 7">ET39</strain>
    </source>
</reference>
<dbReference type="SUPFAM" id="SSF56519">
    <property type="entry name" value="Penicillin binding protein dimerisation domain"/>
    <property type="match status" value="1"/>
</dbReference>
<dbReference type="PANTHER" id="PTHR30627">
    <property type="entry name" value="PEPTIDOGLYCAN D,D-TRANSPEPTIDASE"/>
    <property type="match status" value="1"/>
</dbReference>
<dbReference type="Pfam" id="PF03793">
    <property type="entry name" value="PASTA"/>
    <property type="match status" value="2"/>
</dbReference>
<dbReference type="PANTHER" id="PTHR30627:SF26">
    <property type="entry name" value="PENICILLIN-BINDING PROTEIN 2B"/>
    <property type="match status" value="1"/>
</dbReference>
<dbReference type="InterPro" id="IPR001460">
    <property type="entry name" value="PCN-bd_Tpept"/>
</dbReference>
<evidence type="ECO:0000313" key="7">
    <source>
        <dbReference type="Proteomes" id="UP001529340"/>
    </source>
</evidence>
<dbReference type="InterPro" id="IPR012338">
    <property type="entry name" value="Beta-lactam/transpept-like"/>
</dbReference>
<name>A0ABT7U9X9_9FIRM</name>
<reference evidence="6 7" key="3">
    <citation type="submission" date="2023-06" db="EMBL/GenBank/DDBJ databases">
        <authorList>
            <person name="Zeman M."/>
            <person name="Kubasova T."/>
            <person name="Jahodarova E."/>
            <person name="Nykrynova M."/>
            <person name="Rychlik I."/>
        </authorList>
    </citation>
    <scope>NUCLEOTIDE SEQUENCE [LARGE SCALE GENOMIC DNA]</scope>
    <source>
        <strain evidence="6 7">ET39</strain>
    </source>
</reference>
<evidence type="ECO:0000256" key="1">
    <source>
        <dbReference type="ARBA" id="ARBA00004370"/>
    </source>
</evidence>
<dbReference type="SUPFAM" id="SSF54184">
    <property type="entry name" value="Penicillin-binding protein 2x (pbp-2x), c-terminal domain"/>
    <property type="match status" value="2"/>
</dbReference>
<dbReference type="CDD" id="cd06576">
    <property type="entry name" value="PASTA_Pbp2x-like_1"/>
    <property type="match status" value="1"/>
</dbReference>
<dbReference type="RefSeq" id="WP_289606910.1">
    <property type="nucleotide sequence ID" value="NZ_JAUDCG010000006.1"/>
</dbReference>
<dbReference type="Gene3D" id="2.20.70.70">
    <property type="match status" value="1"/>
</dbReference>
<keyword evidence="3 4" id="KW-0472">Membrane</keyword>
<dbReference type="InterPro" id="IPR005543">
    <property type="entry name" value="PASTA_dom"/>
</dbReference>
<dbReference type="InterPro" id="IPR005311">
    <property type="entry name" value="PBP_dimer"/>
</dbReference>
<dbReference type="SMART" id="SM00740">
    <property type="entry name" value="PASTA"/>
    <property type="match status" value="2"/>
</dbReference>
<dbReference type="Pfam" id="PF03717">
    <property type="entry name" value="PBP_dimer"/>
    <property type="match status" value="1"/>
</dbReference>
<proteinExistence type="inferred from homology"/>
<evidence type="ECO:0000313" key="6">
    <source>
        <dbReference type="EMBL" id="MDM8156440.1"/>
    </source>
</evidence>
<dbReference type="SUPFAM" id="SSF56601">
    <property type="entry name" value="beta-lactamase/transpeptidase-like"/>
    <property type="match status" value="1"/>
</dbReference>
<dbReference type="Proteomes" id="UP001529340">
    <property type="component" value="Unassembled WGS sequence"/>
</dbReference>
<evidence type="ECO:0000256" key="3">
    <source>
        <dbReference type="ARBA" id="ARBA00023136"/>
    </source>
</evidence>
<dbReference type="CDD" id="cd06575">
    <property type="entry name" value="PASTA_Pbp2x-like_2"/>
    <property type="match status" value="1"/>
</dbReference>
<protein>
    <submittedName>
        <fullName evidence="6">Penicillin-binding protein</fullName>
    </submittedName>
</protein>
<dbReference type="InterPro" id="IPR050515">
    <property type="entry name" value="Beta-lactam/transpept"/>
</dbReference>
<dbReference type="Gene3D" id="3.40.710.10">
    <property type="entry name" value="DD-peptidase/beta-lactamase superfamily"/>
    <property type="match status" value="1"/>
</dbReference>
<keyword evidence="4" id="KW-1133">Transmembrane helix</keyword>
<dbReference type="PROSITE" id="PS51178">
    <property type="entry name" value="PASTA"/>
    <property type="match status" value="1"/>
</dbReference>
<comment type="caution">
    <text evidence="6">The sequence shown here is derived from an EMBL/GenBank/DDBJ whole genome shotgun (WGS) entry which is preliminary data.</text>
</comment>